<evidence type="ECO:0000313" key="3">
    <source>
        <dbReference type="Proteomes" id="UP001335648"/>
    </source>
</evidence>
<sequence length="68" mass="7464">MIPKRRFVTHGFESERPKDGGDLHQILPILIGPRSKDQTPHNGGSGFLCSCSSPLDFPPIPPEDSTDH</sequence>
<feature type="compositionally biased region" description="Basic and acidic residues" evidence="1">
    <location>
        <begin position="12"/>
        <end position="22"/>
    </location>
</feature>
<gene>
    <name evidence="2" type="ORF">CesoFtcFv8_019412</name>
</gene>
<keyword evidence="3" id="KW-1185">Reference proteome</keyword>
<evidence type="ECO:0000256" key="1">
    <source>
        <dbReference type="SAM" id="MobiDB-lite"/>
    </source>
</evidence>
<reference evidence="2 3" key="1">
    <citation type="journal article" date="2023" name="Mol. Biol. Evol.">
        <title>Genomics of Secondarily Temperate Adaptation in the Only Non-Antarctic Icefish.</title>
        <authorList>
            <person name="Rivera-Colon A.G."/>
            <person name="Rayamajhi N."/>
            <person name="Minhas B.F."/>
            <person name="Madrigal G."/>
            <person name="Bilyk K.T."/>
            <person name="Yoon V."/>
            <person name="Hune M."/>
            <person name="Gregory S."/>
            <person name="Cheng C.H.C."/>
            <person name="Catchen J.M."/>
        </authorList>
    </citation>
    <scope>NUCLEOTIDE SEQUENCE [LARGE SCALE GENOMIC DNA]</scope>
    <source>
        <strain evidence="2">JC2023a</strain>
    </source>
</reference>
<proteinExistence type="predicted"/>
<feature type="region of interest" description="Disordered" evidence="1">
    <location>
        <begin position="1"/>
        <end position="68"/>
    </location>
</feature>
<dbReference type="AlphaFoldDB" id="A0AAN8GL47"/>
<organism evidence="2 3">
    <name type="scientific">Champsocephalus esox</name>
    <name type="common">pike icefish</name>
    <dbReference type="NCBI Taxonomy" id="159716"/>
    <lineage>
        <taxon>Eukaryota</taxon>
        <taxon>Metazoa</taxon>
        <taxon>Chordata</taxon>
        <taxon>Craniata</taxon>
        <taxon>Vertebrata</taxon>
        <taxon>Euteleostomi</taxon>
        <taxon>Actinopterygii</taxon>
        <taxon>Neopterygii</taxon>
        <taxon>Teleostei</taxon>
        <taxon>Neoteleostei</taxon>
        <taxon>Acanthomorphata</taxon>
        <taxon>Eupercaria</taxon>
        <taxon>Perciformes</taxon>
        <taxon>Notothenioidei</taxon>
        <taxon>Channichthyidae</taxon>
        <taxon>Champsocephalus</taxon>
    </lineage>
</organism>
<comment type="caution">
    <text evidence="2">The sequence shown here is derived from an EMBL/GenBank/DDBJ whole genome shotgun (WGS) entry which is preliminary data.</text>
</comment>
<dbReference type="Proteomes" id="UP001335648">
    <property type="component" value="Unassembled WGS sequence"/>
</dbReference>
<accession>A0AAN8GL47</accession>
<protein>
    <submittedName>
        <fullName evidence="2">Uncharacterized protein</fullName>
    </submittedName>
</protein>
<dbReference type="EMBL" id="JAULUE010002061">
    <property type="protein sequence ID" value="KAK5883041.1"/>
    <property type="molecule type" value="Genomic_DNA"/>
</dbReference>
<name>A0AAN8GL47_9TELE</name>
<evidence type="ECO:0000313" key="2">
    <source>
        <dbReference type="EMBL" id="KAK5883041.1"/>
    </source>
</evidence>